<accession>A0A917QD42</accession>
<name>A0A917QD42_9HYPH</name>
<proteinExistence type="predicted"/>
<dbReference type="AlphaFoldDB" id="A0A917QD42"/>
<dbReference type="Proteomes" id="UP000600449">
    <property type="component" value="Unassembled WGS sequence"/>
</dbReference>
<comment type="caution">
    <text evidence="1">The sequence shown here is derived from an EMBL/GenBank/DDBJ whole genome shotgun (WGS) entry which is preliminary data.</text>
</comment>
<keyword evidence="2" id="KW-1185">Reference proteome</keyword>
<gene>
    <name evidence="1" type="ORF">GCM10011322_34850</name>
</gene>
<dbReference type="EMBL" id="BMMF01000011">
    <property type="protein sequence ID" value="GGK44718.1"/>
    <property type="molecule type" value="Genomic_DNA"/>
</dbReference>
<evidence type="ECO:0000313" key="1">
    <source>
        <dbReference type="EMBL" id="GGK44718.1"/>
    </source>
</evidence>
<sequence>MECHLGAAAGPHGAARLLVEDRARTRLRPSVEPSPRLERRARREVSLDDGIACFVGYRAIESVISWAVLLQ</sequence>
<reference evidence="1 2" key="1">
    <citation type="journal article" date="2014" name="Int. J. Syst. Evol. Microbiol.">
        <title>Complete genome sequence of Corynebacterium casei LMG S-19264T (=DSM 44701T), isolated from a smear-ripened cheese.</title>
        <authorList>
            <consortium name="US DOE Joint Genome Institute (JGI-PGF)"/>
            <person name="Walter F."/>
            <person name="Albersmeier A."/>
            <person name="Kalinowski J."/>
            <person name="Ruckert C."/>
        </authorList>
    </citation>
    <scope>NUCLEOTIDE SEQUENCE [LARGE SCALE GENOMIC DNA]</scope>
    <source>
        <strain evidence="1 2">CGMCC 1.9161</strain>
    </source>
</reference>
<protein>
    <submittedName>
        <fullName evidence="1">Uncharacterized protein</fullName>
    </submittedName>
</protein>
<organism evidence="1 2">
    <name type="scientific">Salinarimonas ramus</name>
    <dbReference type="NCBI Taxonomy" id="690164"/>
    <lineage>
        <taxon>Bacteria</taxon>
        <taxon>Pseudomonadati</taxon>
        <taxon>Pseudomonadota</taxon>
        <taxon>Alphaproteobacteria</taxon>
        <taxon>Hyphomicrobiales</taxon>
        <taxon>Salinarimonadaceae</taxon>
        <taxon>Salinarimonas</taxon>
    </lineage>
</organism>
<evidence type="ECO:0000313" key="2">
    <source>
        <dbReference type="Proteomes" id="UP000600449"/>
    </source>
</evidence>